<name>A0ABX2U107_9BURK</name>
<sequence>MVLPAARADDGDPRDQGAGRSVTTEELGEMLLPHFPIKYPVPGFLDLIVRTPRLAMRPQTNRIDADMDVSAQGPALNRTQAGRLGVGFALRYEARDKTVRAHQLSFNSLDFPGIRPEAVELIRVYGPALAQAALQEVVLHQFKDKDLAVLDVLGMRPGKITVTEDGLRIGFEPRPL</sequence>
<keyword evidence="3" id="KW-1185">Reference proteome</keyword>
<reference evidence="2 3" key="1">
    <citation type="submission" date="2016-02" db="EMBL/GenBank/DDBJ databases">
        <title>Draft genome sequence of Hydrogenophaga sp. LPB0072.</title>
        <authorList>
            <person name="Shin S.-K."/>
            <person name="Yi H."/>
        </authorList>
    </citation>
    <scope>NUCLEOTIDE SEQUENCE [LARGE SCALE GENOMIC DNA]</scope>
    <source>
        <strain evidence="2 3">LPB0072</strain>
    </source>
</reference>
<protein>
    <recommendedName>
        <fullName evidence="4">DUF1439 domain-containing protein</fullName>
    </recommendedName>
</protein>
<accession>A0ABX2U107</accession>
<evidence type="ECO:0000313" key="2">
    <source>
        <dbReference type="EMBL" id="OAD39520.1"/>
    </source>
</evidence>
<feature type="compositionally biased region" description="Basic and acidic residues" evidence="1">
    <location>
        <begin position="7"/>
        <end position="17"/>
    </location>
</feature>
<dbReference type="Proteomes" id="UP000185657">
    <property type="component" value="Unassembled WGS sequence"/>
</dbReference>
<organism evidence="2 3">
    <name type="scientific">Hydrogenophaga crassostreae</name>
    <dbReference type="NCBI Taxonomy" id="1763535"/>
    <lineage>
        <taxon>Bacteria</taxon>
        <taxon>Pseudomonadati</taxon>
        <taxon>Pseudomonadota</taxon>
        <taxon>Betaproteobacteria</taxon>
        <taxon>Burkholderiales</taxon>
        <taxon>Comamonadaceae</taxon>
        <taxon>Hydrogenophaga</taxon>
    </lineage>
</organism>
<dbReference type="EMBL" id="LVWD01000042">
    <property type="protein sequence ID" value="OAD39520.1"/>
    <property type="molecule type" value="Genomic_DNA"/>
</dbReference>
<evidence type="ECO:0000256" key="1">
    <source>
        <dbReference type="SAM" id="MobiDB-lite"/>
    </source>
</evidence>
<proteinExistence type="predicted"/>
<evidence type="ECO:0000313" key="3">
    <source>
        <dbReference type="Proteomes" id="UP000185657"/>
    </source>
</evidence>
<gene>
    <name evidence="2" type="ORF">LPB72_21315</name>
</gene>
<comment type="caution">
    <text evidence="2">The sequence shown here is derived from an EMBL/GenBank/DDBJ whole genome shotgun (WGS) entry which is preliminary data.</text>
</comment>
<feature type="region of interest" description="Disordered" evidence="1">
    <location>
        <begin position="1"/>
        <end position="21"/>
    </location>
</feature>
<evidence type="ECO:0008006" key="4">
    <source>
        <dbReference type="Google" id="ProtNLM"/>
    </source>
</evidence>